<evidence type="ECO:0000313" key="2">
    <source>
        <dbReference type="EMBL" id="RTE77810.1"/>
    </source>
</evidence>
<organism evidence="2 3">
    <name type="scientific">Fusarium euwallaceae</name>
    <dbReference type="NCBI Taxonomy" id="1147111"/>
    <lineage>
        <taxon>Eukaryota</taxon>
        <taxon>Fungi</taxon>
        <taxon>Dikarya</taxon>
        <taxon>Ascomycota</taxon>
        <taxon>Pezizomycotina</taxon>
        <taxon>Sordariomycetes</taxon>
        <taxon>Hypocreomycetidae</taxon>
        <taxon>Hypocreales</taxon>
        <taxon>Nectriaceae</taxon>
        <taxon>Fusarium</taxon>
        <taxon>Fusarium solani species complex</taxon>
    </lineage>
</organism>
<name>A0A430LQ54_9HYPO</name>
<evidence type="ECO:0000256" key="1">
    <source>
        <dbReference type="SAM" id="Coils"/>
    </source>
</evidence>
<keyword evidence="3" id="KW-1185">Reference proteome</keyword>
<keyword evidence="1" id="KW-0175">Coiled coil</keyword>
<reference evidence="2 3" key="1">
    <citation type="submission" date="2017-06" db="EMBL/GenBank/DDBJ databases">
        <title>Comparative genomic analysis of Ambrosia Fusariam Clade fungi.</title>
        <authorList>
            <person name="Stajich J.E."/>
            <person name="Carrillo J."/>
            <person name="Kijimoto T."/>
            <person name="Eskalen A."/>
            <person name="O'Donnell K."/>
            <person name="Kasson M."/>
        </authorList>
    </citation>
    <scope>NUCLEOTIDE SEQUENCE [LARGE SCALE GENOMIC DNA]</scope>
    <source>
        <strain evidence="2 3">UCR1854</strain>
    </source>
</reference>
<dbReference type="Proteomes" id="UP000287124">
    <property type="component" value="Unassembled WGS sequence"/>
</dbReference>
<gene>
    <name evidence="2" type="ORF">BHE90_007728</name>
</gene>
<evidence type="ECO:0000313" key="3">
    <source>
        <dbReference type="Proteomes" id="UP000287124"/>
    </source>
</evidence>
<dbReference type="AlphaFoldDB" id="A0A430LQ54"/>
<evidence type="ECO:0008006" key="4">
    <source>
        <dbReference type="Google" id="ProtNLM"/>
    </source>
</evidence>
<feature type="coiled-coil region" evidence="1">
    <location>
        <begin position="28"/>
        <end position="55"/>
    </location>
</feature>
<accession>A0A430LQ54</accession>
<dbReference type="EMBL" id="MIKF01000111">
    <property type="protein sequence ID" value="RTE77810.1"/>
    <property type="molecule type" value="Genomic_DNA"/>
</dbReference>
<comment type="caution">
    <text evidence="2">The sequence shown here is derived from an EMBL/GenBank/DDBJ whole genome shotgun (WGS) entry which is preliminary data.</text>
</comment>
<protein>
    <recommendedName>
        <fullName evidence="4">NACHT-NTPase and P-loop NTPases N-terminal domain-containing protein</fullName>
    </recommendedName>
</protein>
<proteinExistence type="predicted"/>
<sequence length="157" mass="17735">MESVEKLFELLSSDPITTQIKAVTRVLIRGIIEDADRTKKEAEQVKAEYQRRLDRLDPDFGTFQNAMQGTMEEAVTRIHGAICTSVADALQDQLMAEPEQVGDTNAEAQNQIQESQAIGRQSREHIEKIEREVDRLGGEVQVSQRERDKALLQVKSL</sequence>